<dbReference type="GO" id="GO:0004519">
    <property type="term" value="F:endonuclease activity"/>
    <property type="evidence" value="ECO:0007669"/>
    <property type="project" value="InterPro"/>
</dbReference>
<dbReference type="KEGG" id="scy:SCATT_22400"/>
<dbReference type="STRING" id="1003195.SCATT_22400"/>
<reference evidence="3" key="1">
    <citation type="submission" date="2011-12" db="EMBL/GenBank/DDBJ databases">
        <title>Complete genome sequence of Streptomyces cattleya strain DSM 46488.</title>
        <authorList>
            <person name="Ou H.-Y."/>
            <person name="Li P."/>
            <person name="Zhao C."/>
            <person name="O'Hagan D."/>
            <person name="Deng Z."/>
        </authorList>
    </citation>
    <scope>NUCLEOTIDE SEQUENCE [LARGE SCALE GENOMIC DNA]</scope>
    <source>
        <strain evidence="3">ATCC 35852 / DSM 46488 / JCM 4925 / NBRC 14057 / NRRL 8057</strain>
    </source>
</reference>
<dbReference type="InterPro" id="IPR003615">
    <property type="entry name" value="HNH_nuc"/>
</dbReference>
<evidence type="ECO:0000313" key="2">
    <source>
        <dbReference type="EMBL" id="AEW94611.1"/>
    </source>
</evidence>
<dbReference type="GO" id="GO:0003676">
    <property type="term" value="F:nucleic acid binding"/>
    <property type="evidence" value="ECO:0007669"/>
    <property type="project" value="InterPro"/>
</dbReference>
<sequence>MTVRRPRPCLDCGTLTRNASRCDHHQAAWQAQHDQRRGSAAQRGYDTAWRKLAAAAVRNHRTAYGNWCPGWAVPAHPATDLTADHKTPKQQGGTNTADNIQVLCRACNSRKHDRDGYDRPQVTGG</sequence>
<evidence type="ECO:0000259" key="1">
    <source>
        <dbReference type="SMART" id="SM00507"/>
    </source>
</evidence>
<dbReference type="AlphaFoldDB" id="F8JXD2"/>
<proteinExistence type="predicted"/>
<accession>G8WPA8</accession>
<dbReference type="eggNOG" id="ENOG5030ANG">
    <property type="taxonomic scope" value="Bacteria"/>
</dbReference>
<dbReference type="Proteomes" id="UP000007842">
    <property type="component" value="Chromosome"/>
</dbReference>
<dbReference type="HOGENOM" id="CLU_108879_4_2_11"/>
<accession>F8JXD2</accession>
<dbReference type="PATRIC" id="fig|1003195.11.peg.3769"/>
<dbReference type="CDD" id="cd00085">
    <property type="entry name" value="HNHc"/>
    <property type="match status" value="1"/>
</dbReference>
<protein>
    <recommendedName>
        <fullName evidence="1">HNH nuclease domain-containing protein</fullName>
    </recommendedName>
</protein>
<keyword evidence="3" id="KW-1185">Reference proteome</keyword>
<feature type="domain" description="HNH nuclease" evidence="1">
    <location>
        <begin position="56"/>
        <end position="109"/>
    </location>
</feature>
<dbReference type="EMBL" id="CP003219">
    <property type="protein sequence ID" value="AEW94611.1"/>
    <property type="molecule type" value="Genomic_DNA"/>
</dbReference>
<dbReference type="KEGG" id="sct:SCAT_2256"/>
<dbReference type="SMART" id="SM00507">
    <property type="entry name" value="HNHc"/>
    <property type="match status" value="1"/>
</dbReference>
<dbReference type="Pfam" id="PF01844">
    <property type="entry name" value="HNH"/>
    <property type="match status" value="1"/>
</dbReference>
<organism evidence="2 3">
    <name type="scientific">Streptantibioticus cattleyicolor (strain ATCC 35852 / DSM 46488 / JCM 4925 / NBRC 14057 / NRRL 8057)</name>
    <name type="common">Streptomyces cattleya</name>
    <dbReference type="NCBI Taxonomy" id="1003195"/>
    <lineage>
        <taxon>Bacteria</taxon>
        <taxon>Bacillati</taxon>
        <taxon>Actinomycetota</taxon>
        <taxon>Actinomycetes</taxon>
        <taxon>Kitasatosporales</taxon>
        <taxon>Streptomycetaceae</taxon>
        <taxon>Streptantibioticus</taxon>
    </lineage>
</organism>
<gene>
    <name evidence="2" type="ordered locus">SCATT_22400</name>
</gene>
<dbReference type="RefSeq" id="WP_014143002.1">
    <property type="nucleotide sequence ID" value="NC_016111.1"/>
</dbReference>
<dbReference type="InterPro" id="IPR002711">
    <property type="entry name" value="HNH"/>
</dbReference>
<name>F8JXD2_STREN</name>
<dbReference type="Gene3D" id="1.10.30.50">
    <property type="match status" value="1"/>
</dbReference>
<dbReference type="OrthoDB" id="4578716at2"/>
<dbReference type="GO" id="GO:0008270">
    <property type="term" value="F:zinc ion binding"/>
    <property type="evidence" value="ECO:0007669"/>
    <property type="project" value="InterPro"/>
</dbReference>
<evidence type="ECO:0000313" key="3">
    <source>
        <dbReference type="Proteomes" id="UP000007842"/>
    </source>
</evidence>